<dbReference type="GO" id="GO:0009691">
    <property type="term" value="P:cytokinin biosynthetic process"/>
    <property type="evidence" value="ECO:0007669"/>
    <property type="project" value="InterPro"/>
</dbReference>
<proteinExistence type="predicted"/>
<evidence type="ECO:0008006" key="2">
    <source>
        <dbReference type="Google" id="ProtNLM"/>
    </source>
</evidence>
<dbReference type="EMBL" id="BARW01028000">
    <property type="protein sequence ID" value="GAJ08113.1"/>
    <property type="molecule type" value="Genomic_DNA"/>
</dbReference>
<comment type="caution">
    <text evidence="1">The sequence shown here is derived from an EMBL/GenBank/DDBJ whole genome shotgun (WGS) entry which is preliminary data.</text>
</comment>
<name>X1TS02_9ZZZZ</name>
<dbReference type="NCBIfam" id="TIGR00730">
    <property type="entry name" value="Rossman fold protein, TIGR00730 family"/>
    <property type="match status" value="1"/>
</dbReference>
<dbReference type="GO" id="GO:0016787">
    <property type="term" value="F:hydrolase activity"/>
    <property type="evidence" value="ECO:0007669"/>
    <property type="project" value="InterPro"/>
</dbReference>
<feature type="non-terminal residue" evidence="1">
    <location>
        <position position="1"/>
    </location>
</feature>
<reference evidence="1" key="1">
    <citation type="journal article" date="2014" name="Front. Microbiol.">
        <title>High frequency of phylogenetically diverse reductive dehalogenase-homologous genes in deep subseafloor sedimentary metagenomes.</title>
        <authorList>
            <person name="Kawai M."/>
            <person name="Futagami T."/>
            <person name="Toyoda A."/>
            <person name="Takaki Y."/>
            <person name="Nishi S."/>
            <person name="Hori S."/>
            <person name="Arai W."/>
            <person name="Tsubouchi T."/>
            <person name="Morono Y."/>
            <person name="Uchiyama I."/>
            <person name="Ito T."/>
            <person name="Fujiyama A."/>
            <person name="Inagaki F."/>
            <person name="Takami H."/>
        </authorList>
    </citation>
    <scope>NUCLEOTIDE SEQUENCE</scope>
    <source>
        <strain evidence="1">Expedition CK06-06</strain>
    </source>
</reference>
<dbReference type="Pfam" id="PF03641">
    <property type="entry name" value="Lysine_decarbox"/>
    <property type="match status" value="1"/>
</dbReference>
<sequence length="229" mass="25883">EIMVNDYEINQLAKEESWRLFRIMGELVEGFDKLAKVEPAVSIYGSARIKEGDELYIKTEEIAYNLGKIGFSIITGGGPGVMEAANKGAFKAGVTSIGLNINLREEQNANQYTTKSISFNHFFVRKIMLVKYASAFIIMPGGLGTLDELTEVLTLMQTQKIRPFPVVLFDSFFWQGFLGWLRSSVLSRGLISEEDFDLLRVYDEPEAVRDAVQTWYEKQEVIGRKALVM</sequence>
<organism evidence="1">
    <name type="scientific">marine sediment metagenome</name>
    <dbReference type="NCBI Taxonomy" id="412755"/>
    <lineage>
        <taxon>unclassified sequences</taxon>
        <taxon>metagenomes</taxon>
        <taxon>ecological metagenomes</taxon>
    </lineage>
</organism>
<evidence type="ECO:0000313" key="1">
    <source>
        <dbReference type="EMBL" id="GAJ08113.1"/>
    </source>
</evidence>
<dbReference type="AlphaFoldDB" id="X1TS02"/>
<dbReference type="InterPro" id="IPR005269">
    <property type="entry name" value="LOG"/>
</dbReference>
<dbReference type="GO" id="GO:0005829">
    <property type="term" value="C:cytosol"/>
    <property type="evidence" value="ECO:0007669"/>
    <property type="project" value="TreeGrafter"/>
</dbReference>
<dbReference type="Gene3D" id="3.40.50.450">
    <property type="match status" value="1"/>
</dbReference>
<accession>X1TS02</accession>
<protein>
    <recommendedName>
        <fullName evidence="2">Cytokinin riboside 5'-monophosphate phosphoribohydrolase</fullName>
    </recommendedName>
</protein>
<dbReference type="PANTHER" id="PTHR43393">
    <property type="entry name" value="CYTOKININ RIBOSIDE 5'-MONOPHOSPHATE PHOSPHORIBOHYDROLASE"/>
    <property type="match status" value="1"/>
</dbReference>
<gene>
    <name evidence="1" type="ORF">S12H4_45302</name>
</gene>
<dbReference type="InterPro" id="IPR052341">
    <property type="entry name" value="LOG_family_nucleotidases"/>
</dbReference>
<dbReference type="PANTHER" id="PTHR43393:SF3">
    <property type="entry name" value="LYSINE DECARBOXYLASE-LIKE PROTEIN"/>
    <property type="match status" value="1"/>
</dbReference>
<dbReference type="InterPro" id="IPR031100">
    <property type="entry name" value="LOG_fam"/>
</dbReference>
<dbReference type="SUPFAM" id="SSF102405">
    <property type="entry name" value="MCP/YpsA-like"/>
    <property type="match status" value="1"/>
</dbReference>